<sequence length="280" mass="30435">MKNKGMIAALGLILVLGIVTTAATRRYIREQAGSERSLTVGPEAMYEAEPFAAEAAENGLAEDAPEPSSKKMAHVESVGTEDRACMQAEGDVSVQSLGEQKEKRADNRAAAKAAEKQSAGDESDHSVNTGEVVSPVENGIVSPARGASSGTGAGSDRTAEDYRNRLGEIENTIQNLENSGSANTTDAMREAVAYEYRLWDAELNQIYQAIMAVLPDEETDTLRGRERRWIRERDTAAKQAAERYKGGTMENVEYTASLANSTRDRAYELLDLYESYLPAE</sequence>
<comment type="caution">
    <text evidence="3">The sequence shown here is derived from an EMBL/GenBank/DDBJ whole genome shotgun (WGS) entry which is preliminary data.</text>
</comment>
<reference evidence="3 4" key="1">
    <citation type="submission" date="2018-03" db="EMBL/GenBank/DDBJ databases">
        <title>Lachnoclostridium SNUG30386 gen.nov., sp.nov., isolated from human faeces.</title>
        <authorList>
            <person name="Seo B."/>
            <person name="Jeon K."/>
            <person name="Ko G."/>
        </authorList>
    </citation>
    <scope>NUCLEOTIDE SEQUENCE [LARGE SCALE GENOMIC DNA]</scope>
    <source>
        <strain evidence="3 4">SNUG30386</strain>
    </source>
</reference>
<dbReference type="Proteomes" id="UP000241048">
    <property type="component" value="Unassembled WGS sequence"/>
</dbReference>
<dbReference type="PANTHER" id="PTHR39176:SF1">
    <property type="entry name" value="PERIPLASMIC PROTEIN"/>
    <property type="match status" value="1"/>
</dbReference>
<keyword evidence="4" id="KW-1185">Reference proteome</keyword>
<dbReference type="PANTHER" id="PTHR39176">
    <property type="entry name" value="PERIPLASMIC PROTEIN-RELATED"/>
    <property type="match status" value="1"/>
</dbReference>
<feature type="domain" description="Lysozyme inhibitor LprI-like N-terminal" evidence="2">
    <location>
        <begin position="179"/>
        <end position="269"/>
    </location>
</feature>
<feature type="compositionally biased region" description="Basic and acidic residues" evidence="1">
    <location>
        <begin position="99"/>
        <end position="125"/>
    </location>
</feature>
<dbReference type="Gene3D" id="1.20.1270.180">
    <property type="match status" value="1"/>
</dbReference>
<evidence type="ECO:0000256" key="1">
    <source>
        <dbReference type="SAM" id="MobiDB-lite"/>
    </source>
</evidence>
<protein>
    <recommendedName>
        <fullName evidence="2">Lysozyme inhibitor LprI-like N-terminal domain-containing protein</fullName>
    </recommendedName>
</protein>
<organism evidence="3 4">
    <name type="scientific">Clostridium fessum</name>
    <dbReference type="NCBI Taxonomy" id="2126740"/>
    <lineage>
        <taxon>Bacteria</taxon>
        <taxon>Bacillati</taxon>
        <taxon>Bacillota</taxon>
        <taxon>Clostridia</taxon>
        <taxon>Eubacteriales</taxon>
        <taxon>Clostridiaceae</taxon>
        <taxon>Clostridium</taxon>
    </lineage>
</organism>
<dbReference type="Pfam" id="PF07007">
    <property type="entry name" value="LprI"/>
    <property type="match status" value="1"/>
</dbReference>
<proteinExistence type="predicted"/>
<name>A0A2T3FTL8_9CLOT</name>
<evidence type="ECO:0000313" key="4">
    <source>
        <dbReference type="Proteomes" id="UP000241048"/>
    </source>
</evidence>
<gene>
    <name evidence="3" type="ORF">C7U56_01260</name>
</gene>
<dbReference type="AlphaFoldDB" id="A0A2T3FTL8"/>
<accession>A0A2T3FTL8</accession>
<dbReference type="RefSeq" id="WP_106999832.1">
    <property type="nucleotide sequence ID" value="NZ_PYLO01000001.1"/>
</dbReference>
<evidence type="ECO:0000259" key="2">
    <source>
        <dbReference type="Pfam" id="PF07007"/>
    </source>
</evidence>
<evidence type="ECO:0000313" key="3">
    <source>
        <dbReference type="EMBL" id="PST38617.1"/>
    </source>
</evidence>
<feature type="region of interest" description="Disordered" evidence="1">
    <location>
        <begin position="61"/>
        <end position="135"/>
    </location>
</feature>
<dbReference type="EMBL" id="PYLO01000001">
    <property type="protein sequence ID" value="PST38617.1"/>
    <property type="molecule type" value="Genomic_DNA"/>
</dbReference>
<dbReference type="InterPro" id="IPR009739">
    <property type="entry name" value="LprI-like_N"/>
</dbReference>